<dbReference type="InterPro" id="IPR023198">
    <property type="entry name" value="PGP-like_dom2"/>
</dbReference>
<dbReference type="InterPro" id="IPR050155">
    <property type="entry name" value="HAD-like_hydrolase_sf"/>
</dbReference>
<comment type="caution">
    <text evidence="1">The sequence shown here is derived from an EMBL/GenBank/DDBJ whole genome shotgun (WGS) entry which is preliminary data.</text>
</comment>
<name>A0A512DM11_9PROT</name>
<dbReference type="AlphaFoldDB" id="A0A512DM11"/>
<dbReference type="PANTHER" id="PTHR43434">
    <property type="entry name" value="PHOSPHOGLYCOLATE PHOSPHATASE"/>
    <property type="match status" value="1"/>
</dbReference>
<evidence type="ECO:0000313" key="2">
    <source>
        <dbReference type="Proteomes" id="UP000321523"/>
    </source>
</evidence>
<dbReference type="EMBL" id="BJYZ01000006">
    <property type="protein sequence ID" value="GEO37512.1"/>
    <property type="molecule type" value="Genomic_DNA"/>
</dbReference>
<reference evidence="1 2" key="1">
    <citation type="submission" date="2019-07" db="EMBL/GenBank/DDBJ databases">
        <title>Whole genome shotgun sequence of Skermanella aerolata NBRC 106429.</title>
        <authorList>
            <person name="Hosoyama A."/>
            <person name="Uohara A."/>
            <person name="Ohji S."/>
            <person name="Ichikawa N."/>
        </authorList>
    </citation>
    <scope>NUCLEOTIDE SEQUENCE [LARGE SCALE GENOMIC DNA]</scope>
    <source>
        <strain evidence="1 2">NBRC 106429</strain>
    </source>
</reference>
<dbReference type="SUPFAM" id="SSF56784">
    <property type="entry name" value="HAD-like"/>
    <property type="match status" value="1"/>
</dbReference>
<evidence type="ECO:0000313" key="1">
    <source>
        <dbReference type="EMBL" id="GEO37512.1"/>
    </source>
</evidence>
<dbReference type="PANTHER" id="PTHR43434:SF13">
    <property type="entry name" value="PHOSPHOGLYCOLATE PHOSPHATASE"/>
    <property type="match status" value="1"/>
</dbReference>
<proteinExistence type="predicted"/>
<dbReference type="Pfam" id="PF13419">
    <property type="entry name" value="HAD_2"/>
    <property type="match status" value="1"/>
</dbReference>
<dbReference type="GO" id="GO:0006281">
    <property type="term" value="P:DNA repair"/>
    <property type="evidence" value="ECO:0007669"/>
    <property type="project" value="TreeGrafter"/>
</dbReference>
<gene>
    <name evidence="1" type="ORF">SAE02_16600</name>
</gene>
<accession>A0A512DM11</accession>
<sequence length="231" mass="25338">MRTVAAMGTVAAVPPSHPETSPMKYRLAIFDFDGTLADSLPWFRSVFNGVARNYGFRALNDAEFETLRGVGNREVIRRLGVPLWKMPMIAAHMRRMMAADIDGIALFDGVPEMLRDLKALDMRIAVVTSNSEENVRRVLGHRNAGLIDHYACGASIFGKPPKFRQVLRRSGVPAHKTICIGDEVRDAEAARSLGIPFAAVSWGYAKPELLESQAPDRMFTAVGDIAAAVRG</sequence>
<dbReference type="InterPro" id="IPR041492">
    <property type="entry name" value="HAD_2"/>
</dbReference>
<dbReference type="InterPro" id="IPR023214">
    <property type="entry name" value="HAD_sf"/>
</dbReference>
<protein>
    <submittedName>
        <fullName evidence="1">Phosphoglycolate phosphatase</fullName>
    </submittedName>
</protein>
<dbReference type="Gene3D" id="3.40.50.1000">
    <property type="entry name" value="HAD superfamily/HAD-like"/>
    <property type="match status" value="1"/>
</dbReference>
<dbReference type="GO" id="GO:0005829">
    <property type="term" value="C:cytosol"/>
    <property type="evidence" value="ECO:0007669"/>
    <property type="project" value="TreeGrafter"/>
</dbReference>
<dbReference type="Proteomes" id="UP000321523">
    <property type="component" value="Unassembled WGS sequence"/>
</dbReference>
<keyword evidence="2" id="KW-1185">Reference proteome</keyword>
<dbReference type="SFLD" id="SFLDS00003">
    <property type="entry name" value="Haloacid_Dehalogenase"/>
    <property type="match status" value="1"/>
</dbReference>
<dbReference type="SFLD" id="SFLDG01129">
    <property type="entry name" value="C1.5:_HAD__Beta-PGM__Phosphata"/>
    <property type="match status" value="1"/>
</dbReference>
<dbReference type="GO" id="GO:0008967">
    <property type="term" value="F:phosphoglycolate phosphatase activity"/>
    <property type="evidence" value="ECO:0007669"/>
    <property type="project" value="TreeGrafter"/>
</dbReference>
<dbReference type="InterPro" id="IPR036412">
    <property type="entry name" value="HAD-like_sf"/>
</dbReference>
<organism evidence="1 2">
    <name type="scientific">Skermanella aerolata</name>
    <dbReference type="NCBI Taxonomy" id="393310"/>
    <lineage>
        <taxon>Bacteria</taxon>
        <taxon>Pseudomonadati</taxon>
        <taxon>Pseudomonadota</taxon>
        <taxon>Alphaproteobacteria</taxon>
        <taxon>Rhodospirillales</taxon>
        <taxon>Azospirillaceae</taxon>
        <taxon>Skermanella</taxon>
    </lineage>
</organism>
<dbReference type="Gene3D" id="1.10.150.240">
    <property type="entry name" value="Putative phosphatase, domain 2"/>
    <property type="match status" value="1"/>
</dbReference>